<protein>
    <recommendedName>
        <fullName evidence="3">J domain-containing protein</fullName>
    </recommendedName>
</protein>
<dbReference type="EMBL" id="JAEACU010000005">
    <property type="protein sequence ID" value="KAH7529109.1"/>
    <property type="molecule type" value="Genomic_DNA"/>
</dbReference>
<organism evidence="1 2">
    <name type="scientific">Ziziphus jujuba var. spinosa</name>
    <dbReference type="NCBI Taxonomy" id="714518"/>
    <lineage>
        <taxon>Eukaryota</taxon>
        <taxon>Viridiplantae</taxon>
        <taxon>Streptophyta</taxon>
        <taxon>Embryophyta</taxon>
        <taxon>Tracheophyta</taxon>
        <taxon>Spermatophyta</taxon>
        <taxon>Magnoliopsida</taxon>
        <taxon>eudicotyledons</taxon>
        <taxon>Gunneridae</taxon>
        <taxon>Pentapetalae</taxon>
        <taxon>rosids</taxon>
        <taxon>fabids</taxon>
        <taxon>Rosales</taxon>
        <taxon>Rhamnaceae</taxon>
        <taxon>Paliureae</taxon>
        <taxon>Ziziphus</taxon>
    </lineage>
</organism>
<sequence length="104" mass="11724">MIWHPDKNPASNNLRPRKVQADLRAYEVLGDPRKHLIYDVEAIKSVQFPPPRPSSSVRRAAASRCHQNTTISSSIRILSSYVFLVKKVSGCAYTLPVVMRFSLS</sequence>
<dbReference type="AlphaFoldDB" id="A0A978VFH0"/>
<evidence type="ECO:0000313" key="1">
    <source>
        <dbReference type="EMBL" id="KAH7529109.1"/>
    </source>
</evidence>
<comment type="caution">
    <text evidence="1">The sequence shown here is derived from an EMBL/GenBank/DDBJ whole genome shotgun (WGS) entry which is preliminary data.</text>
</comment>
<accession>A0A978VFH0</accession>
<dbReference type="Proteomes" id="UP000813462">
    <property type="component" value="Unassembled WGS sequence"/>
</dbReference>
<reference evidence="1" key="1">
    <citation type="journal article" date="2021" name="Front. Plant Sci.">
        <title>Chromosome-Scale Genome Assembly for Chinese Sour Jujube and Insights Into Its Genome Evolution and Domestication Signature.</title>
        <authorList>
            <person name="Shen L.-Y."/>
            <person name="Luo H."/>
            <person name="Wang X.-L."/>
            <person name="Wang X.-M."/>
            <person name="Qiu X.-J."/>
            <person name="Liu H."/>
            <person name="Zhou S.-S."/>
            <person name="Jia K.-H."/>
            <person name="Nie S."/>
            <person name="Bao Y.-T."/>
            <person name="Zhang R.-G."/>
            <person name="Yun Q.-Z."/>
            <person name="Chai Y.-H."/>
            <person name="Lu J.-Y."/>
            <person name="Li Y."/>
            <person name="Zhao S.-W."/>
            <person name="Mao J.-F."/>
            <person name="Jia S.-G."/>
            <person name="Mao Y.-M."/>
        </authorList>
    </citation>
    <scope>NUCLEOTIDE SEQUENCE</scope>
    <source>
        <strain evidence="1">AT0</strain>
        <tissue evidence="1">Leaf</tissue>
    </source>
</reference>
<evidence type="ECO:0008006" key="3">
    <source>
        <dbReference type="Google" id="ProtNLM"/>
    </source>
</evidence>
<dbReference type="InterPro" id="IPR036869">
    <property type="entry name" value="J_dom_sf"/>
</dbReference>
<dbReference type="Gene3D" id="1.10.287.110">
    <property type="entry name" value="DnaJ domain"/>
    <property type="match status" value="1"/>
</dbReference>
<name>A0A978VFH0_ZIZJJ</name>
<evidence type="ECO:0000313" key="2">
    <source>
        <dbReference type="Proteomes" id="UP000813462"/>
    </source>
</evidence>
<dbReference type="SUPFAM" id="SSF46565">
    <property type="entry name" value="Chaperone J-domain"/>
    <property type="match status" value="1"/>
</dbReference>
<gene>
    <name evidence="1" type="ORF">FEM48_Zijuj05G0149500</name>
</gene>
<proteinExistence type="predicted"/>